<accession>A0A081RLP2</accession>
<proteinExistence type="predicted"/>
<dbReference type="AlphaFoldDB" id="A0A081RLP2"/>
<evidence type="ECO:0000313" key="2">
    <source>
        <dbReference type="Proteomes" id="UP000028059"/>
    </source>
</evidence>
<sequence>MTLDPEFVKQTTDLIQQTLELYKKSGASPRVGEIWNCEKIGDFLCGFFVGEMVGSALSAFQVVHQREPTADEHLEIIELVENHSKEIKEFFAKFN</sequence>
<protein>
    <submittedName>
        <fullName evidence="1">Uncharacterized protein</fullName>
    </submittedName>
</protein>
<dbReference type="PATRIC" id="fig|1502293.3.peg.1352"/>
<name>A0A081RLP2_9ARCH</name>
<reference evidence="1 2" key="1">
    <citation type="submission" date="2014-06" db="EMBL/GenBank/DDBJ databases">
        <authorList>
            <person name="Ngugi D.K."/>
            <person name="Blom J."/>
            <person name="Alam I."/>
            <person name="Rashid M."/>
            <person name="Ba Alawi W."/>
            <person name="Zhang G."/>
            <person name="Hikmawan T."/>
            <person name="Guan Y."/>
            <person name="Antunes A."/>
            <person name="Siam R."/>
            <person name="ElDorry H."/>
            <person name="Bajic V."/>
            <person name="Stingl U."/>
        </authorList>
    </citation>
    <scope>NUCLEOTIDE SEQUENCE [LARGE SCALE GENOMIC DNA]</scope>
    <source>
        <strain evidence="1">SCGC AAA799-N04</strain>
    </source>
</reference>
<comment type="caution">
    <text evidence="1">The sequence shown here is derived from an EMBL/GenBank/DDBJ whole genome shotgun (WGS) entry which is preliminary data.</text>
</comment>
<gene>
    <name evidence="1" type="ORF">AAA799N04_01456</name>
</gene>
<dbReference type="EMBL" id="JOKN01000032">
    <property type="protein sequence ID" value="KEQ56115.1"/>
    <property type="molecule type" value="Genomic_DNA"/>
</dbReference>
<keyword evidence="2" id="KW-1185">Reference proteome</keyword>
<evidence type="ECO:0000313" key="1">
    <source>
        <dbReference type="EMBL" id="KEQ56115.1"/>
    </source>
</evidence>
<dbReference type="Proteomes" id="UP000028059">
    <property type="component" value="Unassembled WGS sequence"/>
</dbReference>
<organism evidence="1 2">
    <name type="scientific">Marine Group I thaumarchaeote SCGC AAA799-N04</name>
    <dbReference type="NCBI Taxonomy" id="1502293"/>
    <lineage>
        <taxon>Archaea</taxon>
        <taxon>Nitrososphaerota</taxon>
        <taxon>Marine Group I</taxon>
    </lineage>
</organism>